<proteinExistence type="predicted"/>
<name>A0A1R3V5I2_9HYPH</name>
<protein>
    <submittedName>
        <fullName evidence="1">Uncharacterized protein</fullName>
    </submittedName>
</protein>
<organism evidence="1 2">
    <name type="scientific">Mesorhizobium prunaredense</name>
    <dbReference type="NCBI Taxonomy" id="1631249"/>
    <lineage>
        <taxon>Bacteria</taxon>
        <taxon>Pseudomonadati</taxon>
        <taxon>Pseudomonadota</taxon>
        <taxon>Alphaproteobacteria</taxon>
        <taxon>Hyphomicrobiales</taxon>
        <taxon>Phyllobacteriaceae</taxon>
        <taxon>Mesorhizobium</taxon>
    </lineage>
</organism>
<evidence type="ECO:0000313" key="1">
    <source>
        <dbReference type="EMBL" id="SIT53654.1"/>
    </source>
</evidence>
<gene>
    <name evidence="1" type="ORF">BQ8794_130138</name>
</gene>
<keyword evidence="2" id="KW-1185">Reference proteome</keyword>
<dbReference type="AlphaFoldDB" id="A0A1R3V5I2"/>
<dbReference type="STRING" id="1631249.BQ8794_130138"/>
<dbReference type="EMBL" id="FTPD01000005">
    <property type="protein sequence ID" value="SIT53654.1"/>
    <property type="molecule type" value="Genomic_DNA"/>
</dbReference>
<dbReference type="Proteomes" id="UP000188388">
    <property type="component" value="Unassembled WGS sequence"/>
</dbReference>
<sequence>MPSCGGREMICHGAAVGLAPGEEFERADGLIDRHADARQRSAADRSGCDQQLCFGRKVDYVGDPFFGCQKSRVERCSGVFRHAHRRRVDDAVCHEHGCGRVRPRLDATAEQGAHARGKFRGATGLAVEDEQPANAHFHQRVCDCGARSAGAEHRDTTHRCACHRFAKTLRETPAVGVVAFLASASKDDRIHRAYRARFRRQRIQDGNDSLFKRMSDVEAVKAGNFRRRNHVADRRVRKSEPVEIEQKVRIADAEASGFTLVHAGSARGLNTASDKANHDLFAVAAGGALMLVRKTAKEVDKAVAHLPKFLPVRAASQPKCGNFWIALVFTPNAPVNESVVICE</sequence>
<reference evidence="2" key="1">
    <citation type="submission" date="2017-01" db="EMBL/GenBank/DDBJ databases">
        <authorList>
            <person name="Brunel B."/>
        </authorList>
    </citation>
    <scope>NUCLEOTIDE SEQUENCE [LARGE SCALE GENOMIC DNA]</scope>
</reference>
<accession>A0A1R3V5I2</accession>
<evidence type="ECO:0000313" key="2">
    <source>
        <dbReference type="Proteomes" id="UP000188388"/>
    </source>
</evidence>